<evidence type="ECO:0000256" key="4">
    <source>
        <dbReference type="ARBA" id="ARBA00022496"/>
    </source>
</evidence>
<keyword evidence="5 11" id="KW-0812">Transmembrane</keyword>
<dbReference type="InterPro" id="IPR006311">
    <property type="entry name" value="TAT_signal"/>
</dbReference>
<dbReference type="AlphaFoldDB" id="T0GUC7"/>
<evidence type="ECO:0000256" key="7">
    <source>
        <dbReference type="ARBA" id="ARBA00023065"/>
    </source>
</evidence>
<comment type="similarity">
    <text evidence="11 12">Belongs to the TonB-dependent receptor family.</text>
</comment>
<evidence type="ECO:0000313" key="16">
    <source>
        <dbReference type="EMBL" id="EQB04257.1"/>
    </source>
</evidence>
<evidence type="ECO:0000256" key="11">
    <source>
        <dbReference type="PROSITE-ProRule" id="PRU01360"/>
    </source>
</evidence>
<keyword evidence="17" id="KW-1185">Reference proteome</keyword>
<feature type="signal peptide" evidence="13">
    <location>
        <begin position="1"/>
        <end position="25"/>
    </location>
</feature>
<dbReference type="Pfam" id="PF07715">
    <property type="entry name" value="Plug"/>
    <property type="match status" value="1"/>
</dbReference>
<dbReference type="PATRIC" id="fig|1329909.3.peg.2754"/>
<comment type="caution">
    <text evidence="16">The sequence shown here is derived from an EMBL/GenBank/DDBJ whole genome shotgun (WGS) entry which is preliminary data.</text>
</comment>
<organism evidence="16 17">
    <name type="scientific">Sphingobium quisquiliarum P25</name>
    <dbReference type="NCBI Taxonomy" id="1329909"/>
    <lineage>
        <taxon>Bacteria</taxon>
        <taxon>Pseudomonadati</taxon>
        <taxon>Pseudomonadota</taxon>
        <taxon>Alphaproteobacteria</taxon>
        <taxon>Sphingomonadales</taxon>
        <taxon>Sphingomonadaceae</taxon>
        <taxon>Sphingobium</taxon>
    </lineage>
</organism>
<evidence type="ECO:0000256" key="3">
    <source>
        <dbReference type="ARBA" id="ARBA00022452"/>
    </source>
</evidence>
<keyword evidence="3 11" id="KW-1134">Transmembrane beta strand</keyword>
<gene>
    <name evidence="16" type="ORF">L288_14355</name>
</gene>
<proteinExistence type="inferred from homology"/>
<dbReference type="SUPFAM" id="SSF56935">
    <property type="entry name" value="Porins"/>
    <property type="match status" value="1"/>
</dbReference>
<dbReference type="PROSITE" id="PS52016">
    <property type="entry name" value="TONB_DEPENDENT_REC_3"/>
    <property type="match status" value="1"/>
</dbReference>
<dbReference type="PANTHER" id="PTHR32552">
    <property type="entry name" value="FERRICHROME IRON RECEPTOR-RELATED"/>
    <property type="match status" value="1"/>
</dbReference>
<evidence type="ECO:0000256" key="9">
    <source>
        <dbReference type="ARBA" id="ARBA00023136"/>
    </source>
</evidence>
<keyword evidence="4" id="KW-0410">Iron transport</keyword>
<keyword evidence="6" id="KW-0408">Iron</keyword>
<sequence length="888" mass="95238">MFQSRTLFLTTAGSIALAAASPALAQQQPAAGAAAPTDTGIADIIVTANRREEAIQSVPVAITALNNETLREQNISSPTDLLGRIPSLNVASNGTQRDAETITIRGQGQSYLAPVGVVNYFAEVPLIQGSIIANQGGPGTFFDLESLQVLRGPQGTLFGKNTTGGALLLGPQKPKDSFGGYVQAQIGNYDDREFEAVLNVPLVADKLLLRVAGKKVDRDGYTKDVGPAGVVTTLPFQDFTQPPPFFIGQAPGQVLPGNRPNSGVNGLPGPADTNNGYRGKDYDDRHYWTVRAGLTFRPVDGVENYLVGYYTKAHNNGSGQVLTSVNTTSSNLINLVANSWGNGSGTGIPFDATDSTISEAVLAAQKARGPRRVILNNDQFYRLTNWAITDILTIDISDQLTFRNVFGYQRMKQSYSWDLDGSFLPVLAQVPGVVRQSAITRFGNVYGAQAGDVAHVTNVSLITEEPQLQGRLLDGSLNFVLGAFYSKQKPEGLQATGSYNGAANGGGFFAITTKSKALYAQGTLDFGAFSPSLDSLKLTAGIRRTEDSYSGSRISPDYVVLPIGAASEKTRATTWTLGLDYEVMNNVLLFGKITKGYKAGGFNYAAVQQAGLTFAPEYVKSYEVGAKTDFTLGAVPVRANISAYHLDYDGIQRTFSENVANGCPDPANPFCNTTGIDQGARTFNAGTARVRGVELELTARLTKEFTLSGGYSYTSAKYKRYFLDVPPDPVTGPQQGVKDSCNGPVPIPQGPGAPPTTVDLSCTPFPFTPKNQFSINARYEYEMDRSVGTFVLSGGYTHADKSWTAPASTVASEPGGYVDAYDVFNASVEWNGMMGTSLDARFFVTNLTNETYRISNSNGDSNNLGYSTSIYSEPRMYGLSIRYRFGEQ</sequence>
<dbReference type="Gene3D" id="2.40.170.20">
    <property type="entry name" value="TonB-dependent receptor, beta-barrel domain"/>
    <property type="match status" value="1"/>
</dbReference>
<feature type="chain" id="PRO_5004564065" description="TonB-denpendent receptor" evidence="13">
    <location>
        <begin position="26"/>
        <end position="888"/>
    </location>
</feature>
<dbReference type="InterPro" id="IPR012910">
    <property type="entry name" value="Plug_dom"/>
</dbReference>
<dbReference type="Gene3D" id="2.170.130.10">
    <property type="entry name" value="TonB-dependent receptor, plug domain"/>
    <property type="match status" value="1"/>
</dbReference>
<evidence type="ECO:0000256" key="5">
    <source>
        <dbReference type="ARBA" id="ARBA00022692"/>
    </source>
</evidence>
<dbReference type="GO" id="GO:0006826">
    <property type="term" value="P:iron ion transport"/>
    <property type="evidence" value="ECO:0007669"/>
    <property type="project" value="UniProtKB-KW"/>
</dbReference>
<dbReference type="PROSITE" id="PS51318">
    <property type="entry name" value="TAT"/>
    <property type="match status" value="1"/>
</dbReference>
<dbReference type="EMBL" id="ATHO01000130">
    <property type="protein sequence ID" value="EQB04257.1"/>
    <property type="molecule type" value="Genomic_DNA"/>
</dbReference>
<keyword evidence="8 12" id="KW-0798">TonB box</keyword>
<keyword evidence="10 11" id="KW-0998">Cell outer membrane</keyword>
<keyword evidence="9 11" id="KW-0472">Membrane</keyword>
<evidence type="ECO:0000256" key="10">
    <source>
        <dbReference type="ARBA" id="ARBA00023237"/>
    </source>
</evidence>
<evidence type="ECO:0000256" key="1">
    <source>
        <dbReference type="ARBA" id="ARBA00004571"/>
    </source>
</evidence>
<evidence type="ECO:0000256" key="13">
    <source>
        <dbReference type="SAM" id="SignalP"/>
    </source>
</evidence>
<evidence type="ECO:0000256" key="12">
    <source>
        <dbReference type="RuleBase" id="RU003357"/>
    </source>
</evidence>
<dbReference type="PANTHER" id="PTHR32552:SF81">
    <property type="entry name" value="TONB-DEPENDENT OUTER MEMBRANE RECEPTOR"/>
    <property type="match status" value="1"/>
</dbReference>
<evidence type="ECO:0008006" key="18">
    <source>
        <dbReference type="Google" id="ProtNLM"/>
    </source>
</evidence>
<evidence type="ECO:0000259" key="15">
    <source>
        <dbReference type="Pfam" id="PF07715"/>
    </source>
</evidence>
<dbReference type="Pfam" id="PF00593">
    <property type="entry name" value="TonB_dep_Rec_b-barrel"/>
    <property type="match status" value="1"/>
</dbReference>
<evidence type="ECO:0000313" key="17">
    <source>
        <dbReference type="Proteomes" id="UP000015525"/>
    </source>
</evidence>
<evidence type="ECO:0000256" key="2">
    <source>
        <dbReference type="ARBA" id="ARBA00022448"/>
    </source>
</evidence>
<keyword evidence="13" id="KW-0732">Signal</keyword>
<protein>
    <recommendedName>
        <fullName evidence="18">TonB-denpendent receptor</fullName>
    </recommendedName>
</protein>
<keyword evidence="7" id="KW-0406">Ion transport</keyword>
<reference evidence="16 17" key="1">
    <citation type="journal article" date="2013" name="Genome Announc.">
        <title>Draft Genome Sequence of Sphingobium quisquiliarum Strain P25T, a Novel Hexachlorocyclohexane (HCH)-Degrading Bacterium Isolated from an HCH Dumpsite.</title>
        <authorList>
            <person name="Kumar Singh A."/>
            <person name="Sangwan N."/>
            <person name="Sharma A."/>
            <person name="Gupta V."/>
            <person name="Khurana J.P."/>
            <person name="Lal R."/>
        </authorList>
    </citation>
    <scope>NUCLEOTIDE SEQUENCE [LARGE SCALE GENOMIC DNA]</scope>
    <source>
        <strain evidence="16 17">P25</strain>
    </source>
</reference>
<dbReference type="InterPro" id="IPR039426">
    <property type="entry name" value="TonB-dep_rcpt-like"/>
</dbReference>
<name>T0GUC7_9SPHN</name>
<dbReference type="GO" id="GO:0009279">
    <property type="term" value="C:cell outer membrane"/>
    <property type="evidence" value="ECO:0007669"/>
    <property type="project" value="UniProtKB-SubCell"/>
</dbReference>
<keyword evidence="2 11" id="KW-0813">Transport</keyword>
<comment type="subcellular location">
    <subcellularLocation>
        <location evidence="1 11">Cell outer membrane</location>
        <topology evidence="1 11">Multi-pass membrane protein</topology>
    </subcellularLocation>
</comment>
<dbReference type="InterPro" id="IPR036942">
    <property type="entry name" value="Beta-barrel_TonB_sf"/>
</dbReference>
<evidence type="ECO:0000256" key="8">
    <source>
        <dbReference type="ARBA" id="ARBA00023077"/>
    </source>
</evidence>
<dbReference type="InterPro" id="IPR000531">
    <property type="entry name" value="Beta-barrel_TonB"/>
</dbReference>
<dbReference type="Proteomes" id="UP000015525">
    <property type="component" value="Unassembled WGS sequence"/>
</dbReference>
<feature type="domain" description="TonB-dependent receptor-like beta-barrel" evidence="14">
    <location>
        <begin position="339"/>
        <end position="847"/>
    </location>
</feature>
<evidence type="ECO:0000256" key="6">
    <source>
        <dbReference type="ARBA" id="ARBA00023004"/>
    </source>
</evidence>
<evidence type="ECO:0000259" key="14">
    <source>
        <dbReference type="Pfam" id="PF00593"/>
    </source>
</evidence>
<dbReference type="InterPro" id="IPR037066">
    <property type="entry name" value="Plug_dom_sf"/>
</dbReference>
<accession>T0GUC7</accession>
<feature type="domain" description="TonB-dependent receptor plug" evidence="15">
    <location>
        <begin position="55"/>
        <end position="166"/>
    </location>
</feature>
<dbReference type="RefSeq" id="WP_021238990.1">
    <property type="nucleotide sequence ID" value="NZ_ATHO01000130.1"/>
</dbReference>